<reference evidence="2 3" key="1">
    <citation type="journal article" date="2010" name="Nature">
        <title>Genome sequencing and analysis of the model grass Brachypodium distachyon.</title>
        <authorList>
            <consortium name="International Brachypodium Initiative"/>
        </authorList>
    </citation>
    <scope>NUCLEOTIDE SEQUENCE [LARGE SCALE GENOMIC DNA]</scope>
    <source>
        <strain evidence="2 3">Bd21</strain>
    </source>
</reference>
<evidence type="ECO:0000256" key="1">
    <source>
        <dbReference type="SAM" id="MobiDB-lite"/>
    </source>
</evidence>
<accession>A0A0Q3ERS7</accession>
<organism evidence="2">
    <name type="scientific">Brachypodium distachyon</name>
    <name type="common">Purple false brome</name>
    <name type="synonym">Trachynia distachya</name>
    <dbReference type="NCBI Taxonomy" id="15368"/>
    <lineage>
        <taxon>Eukaryota</taxon>
        <taxon>Viridiplantae</taxon>
        <taxon>Streptophyta</taxon>
        <taxon>Embryophyta</taxon>
        <taxon>Tracheophyta</taxon>
        <taxon>Spermatophyta</taxon>
        <taxon>Magnoliopsida</taxon>
        <taxon>Liliopsida</taxon>
        <taxon>Poales</taxon>
        <taxon>Poaceae</taxon>
        <taxon>BOP clade</taxon>
        <taxon>Pooideae</taxon>
        <taxon>Stipodae</taxon>
        <taxon>Brachypodieae</taxon>
        <taxon>Brachypodium</taxon>
    </lineage>
</organism>
<dbReference type="AlphaFoldDB" id="A0A0Q3ERS7"/>
<dbReference type="InParanoid" id="A0A0Q3ERS7"/>
<evidence type="ECO:0000313" key="3">
    <source>
        <dbReference type="EnsemblPlants" id="KQJ88994"/>
    </source>
</evidence>
<sequence>MLRRTRSEKGCASSEAARKKTTTADAEITRLRRRREVGHIIAKMTSMEKHINEEKTAWLVNICLRTGRDGHEDC</sequence>
<protein>
    <submittedName>
        <fullName evidence="2 3">Uncharacterized protein</fullName>
    </submittedName>
</protein>
<reference evidence="2" key="2">
    <citation type="submission" date="2017-06" db="EMBL/GenBank/DDBJ databases">
        <title>WGS assembly of Brachypodium distachyon.</title>
        <authorList>
            <consortium name="The International Brachypodium Initiative"/>
            <person name="Lucas S."/>
            <person name="Harmon-Smith M."/>
            <person name="Lail K."/>
            <person name="Tice H."/>
            <person name="Grimwood J."/>
            <person name="Bruce D."/>
            <person name="Barry K."/>
            <person name="Shu S."/>
            <person name="Lindquist E."/>
            <person name="Wang M."/>
            <person name="Pitluck S."/>
            <person name="Vogel J.P."/>
            <person name="Garvin D.F."/>
            <person name="Mockler T.C."/>
            <person name="Schmutz J."/>
            <person name="Rokhsar D."/>
            <person name="Bevan M.W."/>
        </authorList>
    </citation>
    <scope>NUCLEOTIDE SEQUENCE</scope>
    <source>
        <strain evidence="2">Bd21</strain>
    </source>
</reference>
<keyword evidence="4" id="KW-1185">Reference proteome</keyword>
<dbReference type="EnsemblPlants" id="KQJ88994">
    <property type="protein sequence ID" value="KQJ88994"/>
    <property type="gene ID" value="BRADI_4g22651v3"/>
</dbReference>
<evidence type="ECO:0000313" key="2">
    <source>
        <dbReference type="EMBL" id="KQJ88994.1"/>
    </source>
</evidence>
<evidence type="ECO:0000313" key="4">
    <source>
        <dbReference type="Proteomes" id="UP000008810"/>
    </source>
</evidence>
<dbReference type="Proteomes" id="UP000008810">
    <property type="component" value="Chromosome 4"/>
</dbReference>
<dbReference type="EMBL" id="CM000883">
    <property type="protein sequence ID" value="KQJ88994.1"/>
    <property type="molecule type" value="Genomic_DNA"/>
</dbReference>
<gene>
    <name evidence="2" type="ORF">BRADI_4g22651v3</name>
</gene>
<name>A0A0Q3ERS7_BRADI</name>
<dbReference type="Gramene" id="KQJ88994">
    <property type="protein sequence ID" value="KQJ88994"/>
    <property type="gene ID" value="BRADI_4g22651v3"/>
</dbReference>
<feature type="region of interest" description="Disordered" evidence="1">
    <location>
        <begin position="1"/>
        <end position="27"/>
    </location>
</feature>
<reference evidence="3" key="3">
    <citation type="submission" date="2018-08" db="UniProtKB">
        <authorList>
            <consortium name="EnsemblPlants"/>
        </authorList>
    </citation>
    <scope>IDENTIFICATION</scope>
    <source>
        <strain evidence="3">cv. Bd21</strain>
    </source>
</reference>
<proteinExistence type="predicted"/>